<evidence type="ECO:0000256" key="1">
    <source>
        <dbReference type="SAM" id="MobiDB-lite"/>
    </source>
</evidence>
<evidence type="ECO:0000313" key="2">
    <source>
        <dbReference type="EMBL" id="CAH1775996.1"/>
    </source>
</evidence>
<feature type="compositionally biased region" description="Basic and acidic residues" evidence="1">
    <location>
        <begin position="35"/>
        <end position="49"/>
    </location>
</feature>
<gene>
    <name evidence="2" type="ORF">OFUS_LOCUS3224</name>
</gene>
<keyword evidence="3" id="KW-1185">Reference proteome</keyword>
<dbReference type="Proteomes" id="UP000749559">
    <property type="component" value="Unassembled WGS sequence"/>
</dbReference>
<feature type="region of interest" description="Disordered" evidence="1">
    <location>
        <begin position="1"/>
        <end position="49"/>
    </location>
</feature>
<dbReference type="EMBL" id="CAIIXF020000001">
    <property type="protein sequence ID" value="CAH1775996.1"/>
    <property type="molecule type" value="Genomic_DNA"/>
</dbReference>
<sequence length="117" mass="12759">TSEEEPQVATENVKGEKTEKRGFFSKLPTRRKSGEKKDKKGKKDQEPVTDEVVVKPAEDTAVDEAAIAAATLAAASEAPPPGSELEPADQVYIQSSRHLYDNILVTIGFLRNHSLIL</sequence>
<accession>A0A8J1TTK6</accession>
<evidence type="ECO:0000313" key="3">
    <source>
        <dbReference type="Proteomes" id="UP000749559"/>
    </source>
</evidence>
<reference evidence="2" key="1">
    <citation type="submission" date="2022-03" db="EMBL/GenBank/DDBJ databases">
        <authorList>
            <person name="Martin C."/>
        </authorList>
    </citation>
    <scope>NUCLEOTIDE SEQUENCE</scope>
</reference>
<name>A0A8J1TTK6_OWEFU</name>
<organism evidence="2 3">
    <name type="scientific">Owenia fusiformis</name>
    <name type="common">Polychaete worm</name>
    <dbReference type="NCBI Taxonomy" id="6347"/>
    <lineage>
        <taxon>Eukaryota</taxon>
        <taxon>Metazoa</taxon>
        <taxon>Spiralia</taxon>
        <taxon>Lophotrochozoa</taxon>
        <taxon>Annelida</taxon>
        <taxon>Polychaeta</taxon>
        <taxon>Sedentaria</taxon>
        <taxon>Canalipalpata</taxon>
        <taxon>Sabellida</taxon>
        <taxon>Oweniida</taxon>
        <taxon>Oweniidae</taxon>
        <taxon>Owenia</taxon>
    </lineage>
</organism>
<dbReference type="AlphaFoldDB" id="A0A8J1TTK6"/>
<protein>
    <submittedName>
        <fullName evidence="2">Uncharacterized protein</fullName>
    </submittedName>
</protein>
<feature type="compositionally biased region" description="Basic and acidic residues" evidence="1">
    <location>
        <begin position="13"/>
        <end position="22"/>
    </location>
</feature>
<proteinExistence type="predicted"/>
<comment type="caution">
    <text evidence="2">The sequence shown here is derived from an EMBL/GenBank/DDBJ whole genome shotgun (WGS) entry which is preliminary data.</text>
</comment>
<feature type="non-terminal residue" evidence="2">
    <location>
        <position position="117"/>
    </location>
</feature>